<evidence type="ECO:0000313" key="2">
    <source>
        <dbReference type="EMBL" id="SGY92771.1"/>
    </source>
</evidence>
<protein>
    <submittedName>
        <fullName evidence="2">Uncharacterized protein</fullName>
    </submittedName>
</protein>
<dbReference type="Proteomes" id="UP000183794">
    <property type="component" value="Unassembled WGS sequence"/>
</dbReference>
<dbReference type="EMBL" id="FPLD01000044">
    <property type="protein sequence ID" value="SGY92771.1"/>
    <property type="molecule type" value="Genomic_DNA"/>
</dbReference>
<dbReference type="OrthoDB" id="6396139at2"/>
<reference evidence="2 3" key="1">
    <citation type="submission" date="2016-11" db="EMBL/GenBank/DDBJ databases">
        <authorList>
            <person name="Jaros S."/>
            <person name="Januszkiewicz K."/>
            <person name="Wedrychowicz H."/>
        </authorList>
    </citation>
    <scope>NUCLEOTIDE SEQUENCE [LARGE SCALE GENOMIC DNA]</scope>
    <source>
        <strain evidence="2">NVI 5450</strain>
    </source>
</reference>
<dbReference type="AlphaFoldDB" id="A0A1L0A644"/>
<sequence length="689" mass="80290">MAIFTLAHEGKNLRQLRNIVRYNSKNKKGFNSDTNPRLIGVHSNCGYCLNIDDENEYNQLVDNFILTVDSNSQLSTNSRQKYLYEHSVISFSIEDDKKLGMKKATELAIETAKQYDPNFENMPYMMWPQTDSGKLHFHIVRGLHDENGEYYKQSFPKKKMNISTQKIEKTHDLTLTGKNDLNNYIWKTQKNGKKKKIYFPQGNKNNDKIAKNKAIDLKIEIDEKGNIEYFNKLTNEKIGYKNEIDSLKSKKKTIQKNADKKIKAVNSENKTLAKNVKYSIWQKYFTNYEKVDQIERSEKIKKNKIYKTKLKNTVKRKFSQANKEGKKLESSIKIKNTELDQCKSEMNKDQADLDLQKSKNEQLNEIKNIINNAYRNSETPEMFIKKINENEIEACINIRENGQGGISFNHISSDISVAGGKVNSYLTFGKIKKNDPALFDLLIEKDLHNTITFQKDHRSNLDQKFDIKKINKNYKQKVNFDGSISIFFHKKDAEKYPYNHNIKVSRDCKTISFGQRRNDHDLQLAYKFAKKSGWKNGVSKNKDLVKSLMSLSYKKNKEDLFFFKTKEPTLKMSALKEIIGEETLSVDNLIKLYDDVIVKDEKDEALVFIKNQLKANDVDMTKVNNLLKEDLSLKEIITEINEPEIEKVDDKEKIIIEIKETSKPEIKEKSKSEYKSLAEIERDKMRGIK</sequence>
<keyword evidence="1" id="KW-0175">Coiled coil</keyword>
<feature type="coiled-coil region" evidence="1">
    <location>
        <begin position="230"/>
        <end position="257"/>
    </location>
</feature>
<evidence type="ECO:0000256" key="1">
    <source>
        <dbReference type="SAM" id="Coils"/>
    </source>
</evidence>
<dbReference type="RefSeq" id="WP_139291895.1">
    <property type="nucleotide sequence ID" value="NZ_FPLD01000044.1"/>
</dbReference>
<evidence type="ECO:0000313" key="3">
    <source>
        <dbReference type="Proteomes" id="UP000183794"/>
    </source>
</evidence>
<organism evidence="2 3">
    <name type="scientific">Moritella viscosa</name>
    <dbReference type="NCBI Taxonomy" id="80854"/>
    <lineage>
        <taxon>Bacteria</taxon>
        <taxon>Pseudomonadati</taxon>
        <taxon>Pseudomonadota</taxon>
        <taxon>Gammaproteobacteria</taxon>
        <taxon>Alteromonadales</taxon>
        <taxon>Moritellaceae</taxon>
        <taxon>Moritella</taxon>
    </lineage>
</organism>
<accession>A0A1L0A644</accession>
<gene>
    <name evidence="2" type="ORF">NVI5450_1395</name>
</gene>
<proteinExistence type="predicted"/>
<name>A0A1L0A644_9GAMM</name>